<dbReference type="InterPro" id="IPR023228">
    <property type="entry name" value="SAM_OH_AdoTrfase_N_sf"/>
</dbReference>
<dbReference type="InterPro" id="IPR046469">
    <property type="entry name" value="SAM_HAT_N"/>
</dbReference>
<dbReference type="Pfam" id="PF01887">
    <property type="entry name" value="SAM_HAT_N"/>
    <property type="match status" value="1"/>
</dbReference>
<evidence type="ECO:0000313" key="5">
    <source>
        <dbReference type="EMBL" id="HED31526.1"/>
    </source>
</evidence>
<proteinExistence type="inferred from homology"/>
<evidence type="ECO:0000259" key="3">
    <source>
        <dbReference type="Pfam" id="PF01887"/>
    </source>
</evidence>
<accession>A0A831WVD1</accession>
<comment type="similarity">
    <text evidence="2">Belongs to the SAM hydrolase / SAM-dependent halogenase family.</text>
</comment>
<reference evidence="5" key="1">
    <citation type="journal article" date="2020" name="mSystems">
        <title>Genome- and Community-Level Interaction Insights into Carbon Utilization and Element Cycling Functions of Hydrothermarchaeota in Hydrothermal Sediment.</title>
        <authorList>
            <person name="Zhou Z."/>
            <person name="Liu Y."/>
            <person name="Xu W."/>
            <person name="Pan J."/>
            <person name="Luo Z.H."/>
            <person name="Li M."/>
        </authorList>
    </citation>
    <scope>NUCLEOTIDE SEQUENCE [LARGE SCALE GENOMIC DNA]</scope>
    <source>
        <strain evidence="5">SpSt-1181</strain>
    </source>
</reference>
<keyword evidence="1" id="KW-0949">S-adenosyl-L-methionine</keyword>
<dbReference type="AlphaFoldDB" id="A0A831WVD1"/>
<evidence type="ECO:0008006" key="6">
    <source>
        <dbReference type="Google" id="ProtNLM"/>
    </source>
</evidence>
<comment type="caution">
    <text evidence="5">The sequence shown here is derived from an EMBL/GenBank/DDBJ whole genome shotgun (WGS) entry which is preliminary data.</text>
</comment>
<dbReference type="PIRSF" id="PIRSF006779">
    <property type="entry name" value="UCP006779"/>
    <property type="match status" value="1"/>
</dbReference>
<dbReference type="InterPro" id="IPR046470">
    <property type="entry name" value="SAM_HAT_C"/>
</dbReference>
<dbReference type="SUPFAM" id="SSF101852">
    <property type="entry name" value="Bacterial fluorinating enzyme, C-terminal domain"/>
    <property type="match status" value="1"/>
</dbReference>
<dbReference type="Gene3D" id="3.40.50.10790">
    <property type="entry name" value="S-adenosyl-l-methionine hydroxide adenosyltransferase, N-terminal"/>
    <property type="match status" value="1"/>
</dbReference>
<dbReference type="Gene3D" id="2.40.30.90">
    <property type="entry name" value="Bacterial fluorinating enzyme like"/>
    <property type="match status" value="1"/>
</dbReference>
<dbReference type="SUPFAM" id="SSF102522">
    <property type="entry name" value="Bacterial fluorinating enzyme, N-terminal domain"/>
    <property type="match status" value="1"/>
</dbReference>
<dbReference type="PANTHER" id="PTHR35092">
    <property type="entry name" value="CHLORINASE MJ1651"/>
    <property type="match status" value="1"/>
</dbReference>
<dbReference type="PANTHER" id="PTHR35092:SF1">
    <property type="entry name" value="CHLORINASE MJ1651"/>
    <property type="match status" value="1"/>
</dbReference>
<organism evidence="5">
    <name type="scientific">Prosthecochloris aestuarii</name>
    <dbReference type="NCBI Taxonomy" id="1102"/>
    <lineage>
        <taxon>Bacteria</taxon>
        <taxon>Pseudomonadati</taxon>
        <taxon>Chlorobiota</taxon>
        <taxon>Chlorobiia</taxon>
        <taxon>Chlorobiales</taxon>
        <taxon>Chlorobiaceae</taxon>
        <taxon>Prosthecochloris</taxon>
    </lineage>
</organism>
<gene>
    <name evidence="5" type="ORF">ENN50_07580</name>
</gene>
<evidence type="ECO:0000259" key="4">
    <source>
        <dbReference type="Pfam" id="PF20257"/>
    </source>
</evidence>
<feature type="domain" description="S-adenosyl-l-methionine hydroxide adenosyltransferase N-terminal" evidence="3">
    <location>
        <begin position="9"/>
        <end position="153"/>
    </location>
</feature>
<dbReference type="EMBL" id="DSBW01000166">
    <property type="protein sequence ID" value="HED31526.1"/>
    <property type="molecule type" value="Genomic_DNA"/>
</dbReference>
<dbReference type="InterPro" id="IPR002747">
    <property type="entry name" value="SAM_OH_AdoTrfase"/>
</dbReference>
<evidence type="ECO:0000256" key="2">
    <source>
        <dbReference type="ARBA" id="ARBA00024035"/>
    </source>
</evidence>
<protein>
    <recommendedName>
        <fullName evidence="6">SAM-dependent chlorinase/fluorinase</fullName>
    </recommendedName>
</protein>
<sequence length="277" mass="29334">MSNDQTPYIAMLTDFGLQDPYVGIMKGVIASIAPHARVIDLTHAVHPQNIVHGSLLLGASARWFPAGTIFVAVVDPGVGSSRRPIAMETRQGIFIAPDNGLLTQIMLQQECLSCHQITNPDAMLPSPGATFHGRDVFSPAAAHLAAGAPLHFLGPEIDLQSFARIDIPSAKVGENGQVIDGEVLYTDIYGNLITSVPCGLCAGKGNGWQIVAGQTCIEGIHRTYTDAGEGEPVAYCGSSGYLEIAVRNGNAALTLGLSDGQRITVRRLMGRGERLVH</sequence>
<feature type="domain" description="S-adenosyl-l-methionine hydroxide adenosyltransferase C-terminal" evidence="4">
    <location>
        <begin position="181"/>
        <end position="263"/>
    </location>
</feature>
<name>A0A831WVD1_PROAE</name>
<dbReference type="Proteomes" id="UP000886335">
    <property type="component" value="Unassembled WGS sequence"/>
</dbReference>
<dbReference type="InterPro" id="IPR023227">
    <property type="entry name" value="SAM_OH_AdoTrfase_C_sf"/>
</dbReference>
<evidence type="ECO:0000256" key="1">
    <source>
        <dbReference type="ARBA" id="ARBA00022691"/>
    </source>
</evidence>
<dbReference type="Pfam" id="PF20257">
    <property type="entry name" value="SAM_HAT_C"/>
    <property type="match status" value="1"/>
</dbReference>